<evidence type="ECO:0000313" key="1">
    <source>
        <dbReference type="EMBL" id="SVC98578.1"/>
    </source>
</evidence>
<organism evidence="1">
    <name type="scientific">marine metagenome</name>
    <dbReference type="NCBI Taxonomy" id="408172"/>
    <lineage>
        <taxon>unclassified sequences</taxon>
        <taxon>metagenomes</taxon>
        <taxon>ecological metagenomes</taxon>
    </lineage>
</organism>
<protein>
    <submittedName>
        <fullName evidence="1">Uncharacterized protein</fullName>
    </submittedName>
</protein>
<name>A0A382RNN5_9ZZZZ</name>
<sequence>MAKNFDTKYDLVIIDYEVIENGKVVHTGKTHTAW</sequence>
<dbReference type="AlphaFoldDB" id="A0A382RNN5"/>
<accession>A0A382RNN5</accession>
<gene>
    <name evidence="1" type="ORF">METZ01_LOCUS351432</name>
</gene>
<feature type="non-terminal residue" evidence="1">
    <location>
        <position position="34"/>
    </location>
</feature>
<dbReference type="EMBL" id="UINC01122641">
    <property type="protein sequence ID" value="SVC98578.1"/>
    <property type="molecule type" value="Genomic_DNA"/>
</dbReference>
<reference evidence="1" key="1">
    <citation type="submission" date="2018-05" db="EMBL/GenBank/DDBJ databases">
        <authorList>
            <person name="Lanie J.A."/>
            <person name="Ng W.-L."/>
            <person name="Kazmierczak K.M."/>
            <person name="Andrzejewski T.M."/>
            <person name="Davidsen T.M."/>
            <person name="Wayne K.J."/>
            <person name="Tettelin H."/>
            <person name="Glass J.I."/>
            <person name="Rusch D."/>
            <person name="Podicherti R."/>
            <person name="Tsui H.-C.T."/>
            <person name="Winkler M.E."/>
        </authorList>
    </citation>
    <scope>NUCLEOTIDE SEQUENCE</scope>
</reference>
<proteinExistence type="predicted"/>